<evidence type="ECO:0000259" key="5">
    <source>
        <dbReference type="Pfam" id="PF04840"/>
    </source>
</evidence>
<dbReference type="InterPro" id="IPR038132">
    <property type="entry name" value="Vps16_C_sf"/>
</dbReference>
<comment type="similarity">
    <text evidence="1 4">Belongs to the VPS16 family.</text>
</comment>
<dbReference type="PIRSF" id="PIRSF007949">
    <property type="entry name" value="VPS16"/>
    <property type="match status" value="1"/>
</dbReference>
<proteinExistence type="inferred from homology"/>
<dbReference type="GO" id="GO:0030897">
    <property type="term" value="C:HOPS complex"/>
    <property type="evidence" value="ECO:0007669"/>
    <property type="project" value="UniProtKB-UniRule"/>
</dbReference>
<feature type="domain" description="Vps16 C-terminal" evidence="5">
    <location>
        <begin position="488"/>
        <end position="802"/>
    </location>
</feature>
<dbReference type="FunFam" id="1.10.150.780:FF:000001">
    <property type="entry name" value="Vacuolar protein sorting-associated protein 16 homolog"/>
    <property type="match status" value="1"/>
</dbReference>
<dbReference type="Proteomes" id="UP001209878">
    <property type="component" value="Unassembled WGS sequence"/>
</dbReference>
<keyword evidence="4" id="KW-0967">Endosome</keyword>
<dbReference type="Gene3D" id="1.10.150.780">
    <property type="entry name" value="Vps16, C-terminal region"/>
    <property type="match status" value="1"/>
</dbReference>
<dbReference type="GO" id="GO:0031902">
    <property type="term" value="C:late endosome membrane"/>
    <property type="evidence" value="ECO:0007669"/>
    <property type="project" value="UniProtKB-SubCell"/>
</dbReference>
<dbReference type="InterPro" id="IPR006926">
    <property type="entry name" value="Vps16_N"/>
</dbReference>
<dbReference type="EMBL" id="JAODUO010000123">
    <property type="protein sequence ID" value="KAK2188750.1"/>
    <property type="molecule type" value="Genomic_DNA"/>
</dbReference>
<dbReference type="GO" id="GO:0005765">
    <property type="term" value="C:lysosomal membrane"/>
    <property type="evidence" value="ECO:0007669"/>
    <property type="project" value="UniProtKB-SubCell"/>
</dbReference>
<dbReference type="GO" id="GO:0006886">
    <property type="term" value="P:intracellular protein transport"/>
    <property type="evidence" value="ECO:0007669"/>
    <property type="project" value="InterPro"/>
</dbReference>
<dbReference type="Pfam" id="PF04840">
    <property type="entry name" value="Vps16_C"/>
    <property type="match status" value="1"/>
</dbReference>
<evidence type="ECO:0000313" key="7">
    <source>
        <dbReference type="EMBL" id="KAK2188750.1"/>
    </source>
</evidence>
<dbReference type="Pfam" id="PF04841">
    <property type="entry name" value="Vps16_N"/>
    <property type="match status" value="1"/>
</dbReference>
<keyword evidence="4" id="KW-0653">Protein transport</keyword>
<keyword evidence="8" id="KW-1185">Reference proteome</keyword>
<accession>A0AAD9UGS2</accession>
<keyword evidence="4" id="KW-0472">Membrane</keyword>
<dbReference type="GO" id="GO:0033263">
    <property type="term" value="C:CORVET complex"/>
    <property type="evidence" value="ECO:0007669"/>
    <property type="project" value="UniProtKB-UniRule"/>
</dbReference>
<dbReference type="PANTHER" id="PTHR12811:SF0">
    <property type="entry name" value="VACUOLAR PROTEIN SORTING-ASSOCIATED PROTEIN 16 HOMOLOG"/>
    <property type="match status" value="1"/>
</dbReference>
<keyword evidence="4" id="KW-0813">Transport</keyword>
<comment type="function">
    <text evidence="4">Plays a role in vesicle-mediated protein trafficking to lysosomal compartments including the endocytic membrane transport and autophagic pathways. Believed to act as a core component of the putative HOPS and CORVET endosomal tethering complexes.</text>
</comment>
<evidence type="ECO:0000313" key="8">
    <source>
        <dbReference type="Proteomes" id="UP001209878"/>
    </source>
</evidence>
<dbReference type="GO" id="GO:0003779">
    <property type="term" value="F:actin binding"/>
    <property type="evidence" value="ECO:0007669"/>
    <property type="project" value="TreeGrafter"/>
</dbReference>
<dbReference type="GO" id="GO:0016197">
    <property type="term" value="P:endosomal transport"/>
    <property type="evidence" value="ECO:0007669"/>
    <property type="project" value="TreeGrafter"/>
</dbReference>
<keyword evidence="4" id="KW-0458">Lysosome</keyword>
<organism evidence="7 8">
    <name type="scientific">Ridgeia piscesae</name>
    <name type="common">Tubeworm</name>
    <dbReference type="NCBI Taxonomy" id="27915"/>
    <lineage>
        <taxon>Eukaryota</taxon>
        <taxon>Metazoa</taxon>
        <taxon>Spiralia</taxon>
        <taxon>Lophotrochozoa</taxon>
        <taxon>Annelida</taxon>
        <taxon>Polychaeta</taxon>
        <taxon>Sedentaria</taxon>
        <taxon>Canalipalpata</taxon>
        <taxon>Sabellida</taxon>
        <taxon>Siboglinidae</taxon>
        <taxon>Ridgeia</taxon>
    </lineage>
</organism>
<evidence type="ECO:0000256" key="3">
    <source>
        <dbReference type="ARBA" id="ARBA00061859"/>
    </source>
</evidence>
<dbReference type="PANTHER" id="PTHR12811">
    <property type="entry name" value="VACUOLAR PROTEIN SORTING VPS16"/>
    <property type="match status" value="1"/>
</dbReference>
<gene>
    <name evidence="7" type="ORF">NP493_123g03022</name>
</gene>
<dbReference type="InterPro" id="IPR016534">
    <property type="entry name" value="VPS16"/>
</dbReference>
<feature type="domain" description="Vps16 N-terminal" evidence="6">
    <location>
        <begin position="2"/>
        <end position="390"/>
    </location>
</feature>
<evidence type="ECO:0000256" key="1">
    <source>
        <dbReference type="ARBA" id="ARBA00009250"/>
    </source>
</evidence>
<protein>
    <recommendedName>
        <fullName evidence="2 4">Vacuolar protein sorting-associated protein 16 homolog</fullName>
    </recommendedName>
</protein>
<reference evidence="7" key="1">
    <citation type="journal article" date="2023" name="Mol. Biol. Evol.">
        <title>Third-Generation Sequencing Reveals the Adaptive Role of the Epigenome in Three Deep-Sea Polychaetes.</title>
        <authorList>
            <person name="Perez M."/>
            <person name="Aroh O."/>
            <person name="Sun Y."/>
            <person name="Lan Y."/>
            <person name="Juniper S.K."/>
            <person name="Young C.R."/>
            <person name="Angers B."/>
            <person name="Qian P.Y."/>
        </authorList>
    </citation>
    <scope>NUCLEOTIDE SEQUENCE</scope>
    <source>
        <strain evidence="7">R07B-5</strain>
    </source>
</reference>
<evidence type="ECO:0000256" key="2">
    <source>
        <dbReference type="ARBA" id="ARBA00017947"/>
    </source>
</evidence>
<comment type="subunit">
    <text evidence="3">Core component of at least two putative endosomal tethering complexes, the homotypic fusion and vacuole protein sorting (HOPS) complex and the class C core vacuole/endosome tethering (CORVET) complex. Their common core is composed of the class C Vps proteins VPS11, VPS16, VPS18 and VPS33A, which in HOPS further associates with VPS39 and VPS41 and in CORVET with VPS8 and TGFBRAP1. Interacts with RAB5C. Interacts with STX17, MON1B. Associates with adapter protein complex 3 (AP-3) and clathrin:AP-3 complexes.</text>
</comment>
<sequence>MGWNVEVDPEKFLIAVAPYGGPIALMRNDRNVPKAQRVATKPFINIYTSAGRDIAHFKWESGSVIHLAWSCKEDLLCIQDDGVVLVYDIFGNIKRHFSMGQDAKDLHVIECQVFNSYQGTGIAVLTTTYRLFVVNNIDDVRIRRLQAIPGMEDAPSCWAMLNRDQSPHALMASQAELFLLDQTGKCDPVTPKMTSPASRFLAISVSFNNKYLALFTDNQLLWIGSSDLQSVYCELDTKCTMVPKQLVWCGTGAVVGYWENILLLAGPKKDWIKYTNETPVYLLPEADGLRIIGQYSHEFLQRVPKAIEDILKIGSMASGALLYEAIKEFQKGSQRADEYIRLIRETLDEAVAQCIEAAGHEWEPSKQKMLLRAATFGKCFLTDYSPDAFVNMCQMLRVLNAVRDYNIGIPLTYTQLEKLTLPVLIDRLVLRRHYCLAIRICNYLKLPEAEGSSRILAHWACYKVQQKHVPDEEVAHAIASKLDDMSGVSYADIANGAFEGGRVKLALKLLDHEPKAAEQVPLLMKMKKDELALLKAIESGDTDLVYTVLRNLRENMPSGDFLMCIRTKPIAYNLFIQDCRQQNRKMLQDLYCQEDSFLEQANLRVVDSYDEDSLETRLSCLLSAHEGYSKAKCDWATKQTEEQMRLLRFQRQLEDELKDQYLDLSVHQTIYRLVLQNKHRHAENMRREFKVPERRYWWLKISALAQAGDWLELEKFSKSKKSPIGYEPFVEVCIQNKNRFEAQKYLSRVLPDNKVTCYIKTGQLEQAAEIAFERKNDEELSTVLAKCGTTNRGLTEKIHTMKVQLSSHR</sequence>
<dbReference type="GO" id="GO:0042144">
    <property type="term" value="P:vacuole fusion, non-autophagic"/>
    <property type="evidence" value="ECO:0007669"/>
    <property type="project" value="TreeGrafter"/>
</dbReference>
<name>A0AAD9UGS2_RIDPI</name>
<comment type="caution">
    <text evidence="7">The sequence shown here is derived from an EMBL/GenBank/DDBJ whole genome shotgun (WGS) entry which is preliminary data.</text>
</comment>
<comment type="subcellular location">
    <subcellularLocation>
        <location evidence="4">Late endosome membrane</location>
        <topology evidence="4">Peripheral membrane protein</topology>
        <orientation evidence="4">Cytoplasmic side</orientation>
    </subcellularLocation>
    <subcellularLocation>
        <location evidence="4">Lysosome membrane</location>
        <topology evidence="4">Peripheral membrane protein</topology>
        <orientation evidence="4">Cytoplasmic side</orientation>
    </subcellularLocation>
    <text evidence="4">Cytoplasmic, peripheral membrane protein associated with late endosomes/lysosomes.</text>
</comment>
<dbReference type="AlphaFoldDB" id="A0AAD9UGS2"/>
<evidence type="ECO:0000256" key="4">
    <source>
        <dbReference type="PIRNR" id="PIRNR007949"/>
    </source>
</evidence>
<dbReference type="InterPro" id="IPR006925">
    <property type="entry name" value="Vps16_C"/>
</dbReference>
<evidence type="ECO:0000259" key="6">
    <source>
        <dbReference type="Pfam" id="PF04841"/>
    </source>
</evidence>